<sequence>MPQCCISYLNTAFFMLNYRHRFRTFLLRLFPDEKSGDVNQIVKESVNVVQQYLVGKLILIGLLAITYSVGLGITGVSNFILVSILAALFSLIPYIGNIIGFGVALIFGYLTSGEMGVLIGIVITFTVAQFLESYVLQPFIIGDKVDVHPFFVILAVIVGNALWGIIGMILAIPVMGIITIVFLRVPALEPFGYLFSDKKADS</sequence>
<dbReference type="PANTHER" id="PTHR21716:SF53">
    <property type="entry name" value="PERMEASE PERM-RELATED"/>
    <property type="match status" value="1"/>
</dbReference>
<keyword evidence="5 8" id="KW-0812">Transmembrane</keyword>
<evidence type="ECO:0000256" key="4">
    <source>
        <dbReference type="ARBA" id="ARBA00022475"/>
    </source>
</evidence>
<dbReference type="OrthoDB" id="9793390at2"/>
<keyword evidence="7 8" id="KW-0472">Membrane</keyword>
<dbReference type="Pfam" id="PF01594">
    <property type="entry name" value="AI-2E_transport"/>
    <property type="match status" value="1"/>
</dbReference>
<evidence type="ECO:0000256" key="3">
    <source>
        <dbReference type="ARBA" id="ARBA00022448"/>
    </source>
</evidence>
<name>A0A2A2GBT4_9BACT</name>
<evidence type="ECO:0000256" key="7">
    <source>
        <dbReference type="ARBA" id="ARBA00023136"/>
    </source>
</evidence>
<proteinExistence type="inferred from homology"/>
<evidence type="ECO:0000313" key="9">
    <source>
        <dbReference type="EMBL" id="PAU94309.1"/>
    </source>
</evidence>
<accession>A0A2A2GBT4</accession>
<feature type="transmembrane region" description="Helical" evidence="8">
    <location>
        <begin position="151"/>
        <end position="183"/>
    </location>
</feature>
<evidence type="ECO:0000256" key="1">
    <source>
        <dbReference type="ARBA" id="ARBA00004651"/>
    </source>
</evidence>
<dbReference type="Proteomes" id="UP000218831">
    <property type="component" value="Unassembled WGS sequence"/>
</dbReference>
<gene>
    <name evidence="9" type="ORF">CK503_08860</name>
</gene>
<feature type="transmembrane region" description="Helical" evidence="8">
    <location>
        <begin position="53"/>
        <end position="73"/>
    </location>
</feature>
<evidence type="ECO:0000256" key="6">
    <source>
        <dbReference type="ARBA" id="ARBA00022989"/>
    </source>
</evidence>
<protein>
    <recommendedName>
        <fullName evidence="11">AI-2E family transporter</fullName>
    </recommendedName>
</protein>
<evidence type="ECO:0000256" key="5">
    <source>
        <dbReference type="ARBA" id="ARBA00022692"/>
    </source>
</evidence>
<comment type="caution">
    <text evidence="9">The sequence shown here is derived from an EMBL/GenBank/DDBJ whole genome shotgun (WGS) entry which is preliminary data.</text>
</comment>
<dbReference type="InterPro" id="IPR002549">
    <property type="entry name" value="AI-2E-like"/>
</dbReference>
<keyword evidence="4" id="KW-1003">Cell membrane</keyword>
<dbReference type="EMBL" id="NSKE01000005">
    <property type="protein sequence ID" value="PAU94309.1"/>
    <property type="molecule type" value="Genomic_DNA"/>
</dbReference>
<dbReference type="AlphaFoldDB" id="A0A2A2GBT4"/>
<organism evidence="9 10">
    <name type="scientific">Fodinibius salipaludis</name>
    <dbReference type="NCBI Taxonomy" id="2032627"/>
    <lineage>
        <taxon>Bacteria</taxon>
        <taxon>Pseudomonadati</taxon>
        <taxon>Balneolota</taxon>
        <taxon>Balneolia</taxon>
        <taxon>Balneolales</taxon>
        <taxon>Balneolaceae</taxon>
        <taxon>Fodinibius</taxon>
    </lineage>
</organism>
<keyword evidence="10" id="KW-1185">Reference proteome</keyword>
<comment type="subcellular location">
    <subcellularLocation>
        <location evidence="1">Cell membrane</location>
        <topology evidence="1">Multi-pass membrane protein</topology>
    </subcellularLocation>
</comment>
<keyword evidence="6 8" id="KW-1133">Transmembrane helix</keyword>
<feature type="transmembrane region" description="Helical" evidence="8">
    <location>
        <begin position="115"/>
        <end position="131"/>
    </location>
</feature>
<evidence type="ECO:0008006" key="11">
    <source>
        <dbReference type="Google" id="ProtNLM"/>
    </source>
</evidence>
<dbReference type="PANTHER" id="PTHR21716">
    <property type="entry name" value="TRANSMEMBRANE PROTEIN"/>
    <property type="match status" value="1"/>
</dbReference>
<feature type="transmembrane region" description="Helical" evidence="8">
    <location>
        <begin position="79"/>
        <end position="108"/>
    </location>
</feature>
<keyword evidence="3" id="KW-0813">Transport</keyword>
<reference evidence="9 10" key="1">
    <citation type="submission" date="2017-08" db="EMBL/GenBank/DDBJ databases">
        <title>Aliifodinibius alkalisoli sp. nov., isolated from saline alkaline soil.</title>
        <authorList>
            <person name="Liu D."/>
            <person name="Zhang G."/>
        </authorList>
    </citation>
    <scope>NUCLEOTIDE SEQUENCE [LARGE SCALE GENOMIC DNA]</scope>
    <source>
        <strain evidence="9 10">WN023</strain>
    </source>
</reference>
<evidence type="ECO:0000313" key="10">
    <source>
        <dbReference type="Proteomes" id="UP000218831"/>
    </source>
</evidence>
<evidence type="ECO:0000256" key="8">
    <source>
        <dbReference type="SAM" id="Phobius"/>
    </source>
</evidence>
<dbReference type="GO" id="GO:0005886">
    <property type="term" value="C:plasma membrane"/>
    <property type="evidence" value="ECO:0007669"/>
    <property type="project" value="UniProtKB-SubCell"/>
</dbReference>
<comment type="similarity">
    <text evidence="2">Belongs to the autoinducer-2 exporter (AI-2E) (TC 2.A.86) family.</text>
</comment>
<evidence type="ECO:0000256" key="2">
    <source>
        <dbReference type="ARBA" id="ARBA00009773"/>
    </source>
</evidence>